<dbReference type="EMBL" id="RSDW01000001">
    <property type="protein sequence ID" value="RSL16420.1"/>
    <property type="molecule type" value="Genomic_DNA"/>
</dbReference>
<dbReference type="Proteomes" id="UP000269669">
    <property type="component" value="Unassembled WGS sequence"/>
</dbReference>
<evidence type="ECO:0000313" key="2">
    <source>
        <dbReference type="Proteomes" id="UP000269669"/>
    </source>
</evidence>
<dbReference type="AlphaFoldDB" id="A0A3R9P981"/>
<sequence>MPNNVYTEHYRGEPVEITTQQSTDGRWTATAALSGQAVPSAVESGTTFATEGEARQSALSAAAAAMDRARSHIGKP</sequence>
<evidence type="ECO:0000313" key="1">
    <source>
        <dbReference type="EMBL" id="RSL16420.1"/>
    </source>
</evidence>
<gene>
    <name evidence="1" type="ORF">EDE15_1933</name>
</gene>
<reference evidence="1 2" key="1">
    <citation type="submission" date="2018-12" db="EMBL/GenBank/DDBJ databases">
        <title>Sequencing of bacterial isolates from soil warming experiment in Harvard Forest, Massachusetts, USA.</title>
        <authorList>
            <person name="Deangelis K."/>
        </authorList>
    </citation>
    <scope>NUCLEOTIDE SEQUENCE [LARGE SCALE GENOMIC DNA]</scope>
    <source>
        <strain evidence="1 2">EB153</strain>
    </source>
</reference>
<comment type="caution">
    <text evidence="1">The sequence shown here is derived from an EMBL/GenBank/DDBJ whole genome shotgun (WGS) entry which is preliminary data.</text>
</comment>
<proteinExistence type="predicted"/>
<protein>
    <submittedName>
        <fullName evidence="1">Uncharacterized protein</fullName>
    </submittedName>
</protein>
<name>A0A3R9P981_9BACT</name>
<organism evidence="1 2">
    <name type="scientific">Edaphobacter aggregans</name>
    <dbReference type="NCBI Taxonomy" id="570835"/>
    <lineage>
        <taxon>Bacteria</taxon>
        <taxon>Pseudomonadati</taxon>
        <taxon>Acidobacteriota</taxon>
        <taxon>Terriglobia</taxon>
        <taxon>Terriglobales</taxon>
        <taxon>Acidobacteriaceae</taxon>
        <taxon>Edaphobacter</taxon>
    </lineage>
</organism>
<dbReference type="RefSeq" id="WP_125485027.1">
    <property type="nucleotide sequence ID" value="NZ_RSDW01000001.1"/>
</dbReference>
<accession>A0A3R9P981</accession>
<keyword evidence="2" id="KW-1185">Reference proteome</keyword>